<gene>
    <name evidence="1" type="ORF">MTR65_17450</name>
</gene>
<name>A0ABT0AH00_9SPHN</name>
<sequence>MPIYTLTFADDDHGVAKRLDFTAPDAGGALAAARTEAENRPAELWLGTKRLCRVQRADEVWYISP</sequence>
<dbReference type="RefSeq" id="WP_243802476.1">
    <property type="nucleotide sequence ID" value="NZ_JALHAT010000041.1"/>
</dbReference>
<evidence type="ECO:0000313" key="1">
    <source>
        <dbReference type="EMBL" id="MCJ1962482.1"/>
    </source>
</evidence>
<keyword evidence="2" id="KW-1185">Reference proteome</keyword>
<evidence type="ECO:0000313" key="2">
    <source>
        <dbReference type="Proteomes" id="UP001162802"/>
    </source>
</evidence>
<dbReference type="Proteomes" id="UP001162802">
    <property type="component" value="Unassembled WGS sequence"/>
</dbReference>
<organism evidence="1 2">
    <name type="scientific">Novosphingobium mangrovi</name>
    <name type="common">ex Hu et al. 2023</name>
    <dbReference type="NCBI Taxonomy" id="2930094"/>
    <lineage>
        <taxon>Bacteria</taxon>
        <taxon>Pseudomonadati</taxon>
        <taxon>Pseudomonadota</taxon>
        <taxon>Alphaproteobacteria</taxon>
        <taxon>Sphingomonadales</taxon>
        <taxon>Sphingomonadaceae</taxon>
        <taxon>Novosphingobium</taxon>
    </lineage>
</organism>
<protein>
    <submittedName>
        <fullName evidence="1">Uncharacterized protein</fullName>
    </submittedName>
</protein>
<comment type="caution">
    <text evidence="1">The sequence shown here is derived from an EMBL/GenBank/DDBJ whole genome shotgun (WGS) entry which is preliminary data.</text>
</comment>
<reference evidence="1" key="1">
    <citation type="submission" date="2022-03" db="EMBL/GenBank/DDBJ databases">
        <title>Identification of a novel bacterium isolated from mangrove sediments.</title>
        <authorList>
            <person name="Pan X."/>
        </authorList>
    </citation>
    <scope>NUCLEOTIDE SEQUENCE</scope>
    <source>
        <strain evidence="1">B2637</strain>
    </source>
</reference>
<dbReference type="EMBL" id="JALHAT010000041">
    <property type="protein sequence ID" value="MCJ1962482.1"/>
    <property type="molecule type" value="Genomic_DNA"/>
</dbReference>
<proteinExistence type="predicted"/>
<accession>A0ABT0AH00</accession>